<dbReference type="Proteomes" id="UP001500121">
    <property type="component" value="Unassembled WGS sequence"/>
</dbReference>
<protein>
    <submittedName>
        <fullName evidence="1">Uncharacterized protein</fullName>
    </submittedName>
</protein>
<organism evidence="1 2">
    <name type="scientific">Amnibacterium soli</name>
    <dbReference type="NCBI Taxonomy" id="1282736"/>
    <lineage>
        <taxon>Bacteria</taxon>
        <taxon>Bacillati</taxon>
        <taxon>Actinomycetota</taxon>
        <taxon>Actinomycetes</taxon>
        <taxon>Micrococcales</taxon>
        <taxon>Microbacteriaceae</taxon>
        <taxon>Amnibacterium</taxon>
    </lineage>
</organism>
<proteinExistence type="predicted"/>
<sequence length="142" mass="15393">MVAELPGFETFTKRMVPLGKNPYVTVQKRGLLSFNKAAHAALGAPEAVELLYNPQARLIAVRPVDVDVPHAYKFRSVGGQKNEGATLLVAATAFTNYYNIPTEVSVRRPVRIEDGVLYIDLKDEGTVVTSNRAATTSNSGDS</sequence>
<evidence type="ECO:0000313" key="2">
    <source>
        <dbReference type="Proteomes" id="UP001500121"/>
    </source>
</evidence>
<reference evidence="2" key="1">
    <citation type="journal article" date="2019" name="Int. J. Syst. Evol. Microbiol.">
        <title>The Global Catalogue of Microorganisms (GCM) 10K type strain sequencing project: providing services to taxonomists for standard genome sequencing and annotation.</title>
        <authorList>
            <consortium name="The Broad Institute Genomics Platform"/>
            <consortium name="The Broad Institute Genome Sequencing Center for Infectious Disease"/>
            <person name="Wu L."/>
            <person name="Ma J."/>
        </authorList>
    </citation>
    <scope>NUCLEOTIDE SEQUENCE [LARGE SCALE GENOMIC DNA]</scope>
    <source>
        <strain evidence="2">JCM 19015</strain>
    </source>
</reference>
<keyword evidence="2" id="KW-1185">Reference proteome</keyword>
<name>A0ABP8ZFC6_9MICO</name>
<accession>A0ABP8ZFC6</accession>
<dbReference type="EMBL" id="BAABLP010000007">
    <property type="protein sequence ID" value="GAA4754932.1"/>
    <property type="molecule type" value="Genomic_DNA"/>
</dbReference>
<evidence type="ECO:0000313" key="1">
    <source>
        <dbReference type="EMBL" id="GAA4754932.1"/>
    </source>
</evidence>
<gene>
    <name evidence="1" type="ORF">GCM10025783_30060</name>
</gene>
<comment type="caution">
    <text evidence="1">The sequence shown here is derived from an EMBL/GenBank/DDBJ whole genome shotgun (WGS) entry which is preliminary data.</text>
</comment>